<dbReference type="SUPFAM" id="SSF101898">
    <property type="entry name" value="NHL repeat"/>
    <property type="match status" value="1"/>
</dbReference>
<feature type="transmembrane region" description="Helical" evidence="1">
    <location>
        <begin position="73"/>
        <end position="98"/>
    </location>
</feature>
<keyword evidence="3" id="KW-1185">Reference proteome</keyword>
<reference evidence="2 3" key="1">
    <citation type="journal article" date="2014" name="Nat. Genet.">
        <title>Genome and transcriptome of the porcine whipworm Trichuris suis.</title>
        <authorList>
            <person name="Jex A.R."/>
            <person name="Nejsum P."/>
            <person name="Schwarz E.M."/>
            <person name="Hu L."/>
            <person name="Young N.D."/>
            <person name="Hall R.S."/>
            <person name="Korhonen P.K."/>
            <person name="Liao S."/>
            <person name="Thamsborg S."/>
            <person name="Xia J."/>
            <person name="Xu P."/>
            <person name="Wang S."/>
            <person name="Scheerlinck J.P."/>
            <person name="Hofmann A."/>
            <person name="Sternberg P.W."/>
            <person name="Wang J."/>
            <person name="Gasser R.B."/>
        </authorList>
    </citation>
    <scope>NUCLEOTIDE SEQUENCE [LARGE SCALE GENOMIC DNA]</scope>
    <source>
        <strain evidence="2">DCEP-RM93M</strain>
    </source>
</reference>
<evidence type="ECO:0000256" key="1">
    <source>
        <dbReference type="SAM" id="Phobius"/>
    </source>
</evidence>
<dbReference type="AlphaFoldDB" id="A0A085LPK8"/>
<proteinExistence type="predicted"/>
<sequence>MSRAADKVARSRNALDSKQLSLTFARLAAYRAKWCPVRHLWPSGQRYCILGAFGASLYNINAILNRVMHMKTAAVALISTATFGILLLLGVGLFFALIPRPERTPESPNQPISTDQPVSEEEITSAKSLLAEQMHKAGFEWNFGTPQTISPPLRTIATIPPRPFKPLISDTEPSEPMDSEDTEVLITPKSYDYETTWKSEAEEEDRGIGFIALDGRSSIVNPSSSRVTLHVNQASGTVAKGLRKVKELDLRRYGKMVGLSLRNHVLAVASYSYGTVGLIEPDSMHMLAELVCEGCNLFDLDIMPSGDVVAVDSKREKVIKLRTNGQRIAERHVHGANKGISVCGNGRIYTLSDVTGSVRILDQYLNHVGKITVPSMDKHQCKYVHCRQDIIYISCNSAIFVVDIKAERAFTINAPTSGAYGTGISNDDTGRIYVARRGTGSMDVYHNDGRYEKTLSASQQILWSDIAIEDENVYAIDYIGSKVVHYIRE</sequence>
<organism evidence="2 3">
    <name type="scientific">Trichuris suis</name>
    <name type="common">pig whipworm</name>
    <dbReference type="NCBI Taxonomy" id="68888"/>
    <lineage>
        <taxon>Eukaryota</taxon>
        <taxon>Metazoa</taxon>
        <taxon>Ecdysozoa</taxon>
        <taxon>Nematoda</taxon>
        <taxon>Enoplea</taxon>
        <taxon>Dorylaimia</taxon>
        <taxon>Trichinellida</taxon>
        <taxon>Trichuridae</taxon>
        <taxon>Trichuris</taxon>
    </lineage>
</organism>
<protein>
    <submittedName>
        <fullName evidence="2">Uncharacterized protein</fullName>
    </submittedName>
</protein>
<dbReference type="EMBL" id="KL363348">
    <property type="protein sequence ID" value="KFD46904.1"/>
    <property type="molecule type" value="Genomic_DNA"/>
</dbReference>
<dbReference type="Proteomes" id="UP000030764">
    <property type="component" value="Unassembled WGS sequence"/>
</dbReference>
<keyword evidence="1" id="KW-0472">Membrane</keyword>
<keyword evidence="1" id="KW-0812">Transmembrane</keyword>
<evidence type="ECO:0000313" key="2">
    <source>
        <dbReference type="EMBL" id="KFD46904.1"/>
    </source>
</evidence>
<gene>
    <name evidence="2" type="ORF">M513_12226</name>
</gene>
<accession>A0A085LPK8</accession>
<evidence type="ECO:0000313" key="3">
    <source>
        <dbReference type="Proteomes" id="UP000030764"/>
    </source>
</evidence>
<name>A0A085LPK8_9BILA</name>
<keyword evidence="1" id="KW-1133">Transmembrane helix</keyword>